<gene>
    <name evidence="2" type="primary">meh</name>
    <name evidence="2" type="ORF">PS683_03263</name>
</gene>
<dbReference type="AlphaFoldDB" id="A0A5E6P3U7"/>
<evidence type="ECO:0000259" key="1">
    <source>
        <dbReference type="Pfam" id="PF13452"/>
    </source>
</evidence>
<dbReference type="PANTHER" id="PTHR28152:SF1">
    <property type="entry name" value="HYDROXYACYL-THIOESTER DEHYDRATASE TYPE 2, MITOCHONDRIAL"/>
    <property type="match status" value="1"/>
</dbReference>
<dbReference type="Gene3D" id="3.10.129.10">
    <property type="entry name" value="Hotdog Thioesterase"/>
    <property type="match status" value="2"/>
</dbReference>
<dbReference type="SUPFAM" id="SSF54637">
    <property type="entry name" value="Thioesterase/thiol ester dehydrase-isomerase"/>
    <property type="match status" value="2"/>
</dbReference>
<evidence type="ECO:0000313" key="2">
    <source>
        <dbReference type="EMBL" id="VVM14948.1"/>
    </source>
</evidence>
<sequence length="272" mass="29739">MSATDWIGRSETAHDHLSHNLLKRIAATFGEAVPEDGADIPPLWQWCFFQDPLPETALGTDGHPARGGFLPPADNRNRMWAGGRIEFLQALRAGEAATRVSTITHVEEKTGRTGSLLFVTVRHDYSQDGRLAIREEQDIVYREPTPPKPGSGEALAEGEWSEAIDPTPTLLFRYSAVTFNGHRIHYDYPYVTGTEGYSGLVVHGPLIATLSLRAFCRAHPGATLRRFAYRGVRPLIAPQPFEVGGCVAEAGVAQLWAGNADGLAQQASVHFE</sequence>
<dbReference type="EC" id="4.2.1.153" evidence="2"/>
<accession>A0A5E6P3U7</accession>
<dbReference type="InterPro" id="IPR052741">
    <property type="entry name" value="Mitochondrial_HTD2"/>
</dbReference>
<dbReference type="RefSeq" id="WP_034104855.1">
    <property type="nucleotide sequence ID" value="NZ_PDJB01000001.1"/>
</dbReference>
<keyword evidence="2" id="KW-0456">Lyase</keyword>
<dbReference type="Pfam" id="PF13452">
    <property type="entry name" value="FAS1_DH_region"/>
    <property type="match status" value="1"/>
</dbReference>
<feature type="domain" description="FAS1-like dehydratase" evidence="1">
    <location>
        <begin position="58"/>
        <end position="131"/>
    </location>
</feature>
<dbReference type="InterPro" id="IPR039569">
    <property type="entry name" value="FAS1-like_DH_region"/>
</dbReference>
<protein>
    <submittedName>
        <fullName evidence="2">Mesaconyl-C(4)-CoA hydratase</fullName>
        <ecNumber evidence="2">4.2.1.153</ecNumber>
    </submittedName>
</protein>
<dbReference type="PANTHER" id="PTHR28152">
    <property type="entry name" value="HYDROXYACYL-THIOESTER DEHYDRATASE TYPE 2, MITOCHONDRIAL"/>
    <property type="match status" value="1"/>
</dbReference>
<dbReference type="InterPro" id="IPR029069">
    <property type="entry name" value="HotDog_dom_sf"/>
</dbReference>
<dbReference type="GO" id="GO:0019171">
    <property type="term" value="F:(3R)-hydroxyacyl-[acyl-carrier-protein] dehydratase activity"/>
    <property type="evidence" value="ECO:0007669"/>
    <property type="project" value="TreeGrafter"/>
</dbReference>
<proteinExistence type="predicted"/>
<name>A0A5E6P3U7_PSEFL</name>
<organism evidence="2">
    <name type="scientific">Pseudomonas fluorescens</name>
    <dbReference type="NCBI Taxonomy" id="294"/>
    <lineage>
        <taxon>Bacteria</taxon>
        <taxon>Pseudomonadati</taxon>
        <taxon>Pseudomonadota</taxon>
        <taxon>Gammaproteobacteria</taxon>
        <taxon>Pseudomonadales</taxon>
        <taxon>Pseudomonadaceae</taxon>
        <taxon>Pseudomonas</taxon>
    </lineage>
</organism>
<dbReference type="EMBL" id="LR700645">
    <property type="protein sequence ID" value="VVM14948.1"/>
    <property type="molecule type" value="Genomic_DNA"/>
</dbReference>
<reference evidence="2" key="1">
    <citation type="submission" date="2019-09" db="EMBL/GenBank/DDBJ databases">
        <authorList>
            <person name="Chandra G."/>
            <person name="Truman W A."/>
        </authorList>
    </citation>
    <scope>NUCLEOTIDE SEQUENCE</scope>
    <source>
        <strain evidence="2">PS683</strain>
    </source>
</reference>